<dbReference type="AlphaFoldDB" id="A0AAJ5WCM3"/>
<gene>
    <name evidence="1" type="ORF">P0Y49_07660</name>
</gene>
<dbReference type="EMBL" id="CP119313">
    <property type="protein sequence ID" value="WEK21014.1"/>
    <property type="molecule type" value="Genomic_DNA"/>
</dbReference>
<reference evidence="1" key="1">
    <citation type="submission" date="2023-03" db="EMBL/GenBank/DDBJ databases">
        <title>Andean soil-derived lignocellulolytic bacterial consortium as a source of novel taxa and putative plastic-active enzymes.</title>
        <authorList>
            <person name="Diaz-Garcia L."/>
            <person name="Chuvochina M."/>
            <person name="Feuerriegel G."/>
            <person name="Bunk B."/>
            <person name="Sproer C."/>
            <person name="Streit W.R."/>
            <person name="Rodriguez L.M."/>
            <person name="Overmann J."/>
            <person name="Jimenez D.J."/>
        </authorList>
    </citation>
    <scope>NUCLEOTIDE SEQUENCE</scope>
    <source>
        <strain evidence="1">MAG 3858</strain>
    </source>
</reference>
<dbReference type="Proteomes" id="UP001214530">
    <property type="component" value="Chromosome"/>
</dbReference>
<evidence type="ECO:0000313" key="2">
    <source>
        <dbReference type="Proteomes" id="UP001214530"/>
    </source>
</evidence>
<organism evidence="1 2">
    <name type="scientific">Candidatus Pedobacter colombiensis</name>
    <dbReference type="NCBI Taxonomy" id="3121371"/>
    <lineage>
        <taxon>Bacteria</taxon>
        <taxon>Pseudomonadati</taxon>
        <taxon>Bacteroidota</taxon>
        <taxon>Sphingobacteriia</taxon>
        <taxon>Sphingobacteriales</taxon>
        <taxon>Sphingobacteriaceae</taxon>
        <taxon>Pedobacter</taxon>
    </lineage>
</organism>
<protein>
    <submittedName>
        <fullName evidence="1">Uncharacterized protein</fullName>
    </submittedName>
</protein>
<accession>A0AAJ5WCM3</accession>
<sequence length="125" mass="14043">MNRQDHKTKDIEFRKVYLSDLNAVVTLYQSSQITATKLTTDFGLPLSIASQGNEIIGFGFASINKLGEVTLNSRCIKLADDLGIGNTLEEQAKKTLHSTFEDIRGDHTKLKHSIQKLVDWLNNCY</sequence>
<name>A0AAJ5WCM3_9SPHI</name>
<proteinExistence type="predicted"/>
<evidence type="ECO:0000313" key="1">
    <source>
        <dbReference type="EMBL" id="WEK21014.1"/>
    </source>
</evidence>